<proteinExistence type="predicted"/>
<dbReference type="GO" id="GO:0006355">
    <property type="term" value="P:regulation of DNA-templated transcription"/>
    <property type="evidence" value="ECO:0007669"/>
    <property type="project" value="InterPro"/>
</dbReference>
<accession>A0A4S1CKL2</accession>
<dbReference type="SUPFAM" id="SSF52172">
    <property type="entry name" value="CheY-like"/>
    <property type="match status" value="1"/>
</dbReference>
<evidence type="ECO:0000256" key="1">
    <source>
        <dbReference type="ARBA" id="ARBA00022553"/>
    </source>
</evidence>
<feature type="domain" description="Response regulatory" evidence="5">
    <location>
        <begin position="4"/>
        <end position="120"/>
    </location>
</feature>
<dbReference type="PRINTS" id="PR00038">
    <property type="entry name" value="HTHLUXR"/>
</dbReference>
<feature type="modified residue" description="4-aspartylphosphate" evidence="3">
    <location>
        <position position="55"/>
    </location>
</feature>
<name>A0A4S1CKL2_9BACT</name>
<evidence type="ECO:0000256" key="3">
    <source>
        <dbReference type="PROSITE-ProRule" id="PRU00169"/>
    </source>
</evidence>
<protein>
    <submittedName>
        <fullName evidence="6">Response regulator transcription factor</fullName>
    </submittedName>
</protein>
<dbReference type="Pfam" id="PF00196">
    <property type="entry name" value="GerE"/>
    <property type="match status" value="1"/>
</dbReference>
<evidence type="ECO:0000259" key="5">
    <source>
        <dbReference type="PROSITE" id="PS50110"/>
    </source>
</evidence>
<dbReference type="RefSeq" id="WP_135868596.1">
    <property type="nucleotide sequence ID" value="NZ_SRSC01000001.1"/>
</dbReference>
<comment type="caution">
    <text evidence="6">The sequence shown here is derived from an EMBL/GenBank/DDBJ whole genome shotgun (WGS) entry which is preliminary data.</text>
</comment>
<dbReference type="AlphaFoldDB" id="A0A4S1CKL2"/>
<dbReference type="InterPro" id="IPR011006">
    <property type="entry name" value="CheY-like_superfamily"/>
</dbReference>
<sequence length="212" mass="23538">MAIRLVLADDHPLILNGLTSLFNFEPDFEVLASCTDGAAALEAIRRERPDIAVLDIRMPGLTGIEVARKVNEEKLGARLVLLTAALEDEDMLDAVMLGIQGVVLKEMAPQFLVQCIRKVYSGEQWLERRSTKQALEKLLKREAGAREMAALLTQREIELVRMVAAGLRNKEIAGKLCISEGTVKVHLHNIYQKVNVDGRVALLRFAQEKGLV</sequence>
<organism evidence="6 7">
    <name type="scientific">Geomonas terrae</name>
    <dbReference type="NCBI Taxonomy" id="2562681"/>
    <lineage>
        <taxon>Bacteria</taxon>
        <taxon>Pseudomonadati</taxon>
        <taxon>Thermodesulfobacteriota</taxon>
        <taxon>Desulfuromonadia</taxon>
        <taxon>Geobacterales</taxon>
        <taxon>Geobacteraceae</taxon>
        <taxon>Geomonas</taxon>
    </lineage>
</organism>
<dbReference type="SUPFAM" id="SSF46894">
    <property type="entry name" value="C-terminal effector domain of the bipartite response regulators"/>
    <property type="match status" value="1"/>
</dbReference>
<gene>
    <name evidence="6" type="ORF">E4633_01980</name>
</gene>
<dbReference type="GO" id="GO:0000160">
    <property type="term" value="P:phosphorelay signal transduction system"/>
    <property type="evidence" value="ECO:0007669"/>
    <property type="project" value="InterPro"/>
</dbReference>
<dbReference type="SMART" id="SM00448">
    <property type="entry name" value="REC"/>
    <property type="match status" value="1"/>
</dbReference>
<dbReference type="PANTHER" id="PTHR43214:SF43">
    <property type="entry name" value="TWO-COMPONENT RESPONSE REGULATOR"/>
    <property type="match status" value="1"/>
</dbReference>
<keyword evidence="1 3" id="KW-0597">Phosphoprotein</keyword>
<dbReference type="PROSITE" id="PS00622">
    <property type="entry name" value="HTH_LUXR_1"/>
    <property type="match status" value="1"/>
</dbReference>
<keyword evidence="7" id="KW-1185">Reference proteome</keyword>
<dbReference type="GO" id="GO:0003677">
    <property type="term" value="F:DNA binding"/>
    <property type="evidence" value="ECO:0007669"/>
    <property type="project" value="UniProtKB-KW"/>
</dbReference>
<dbReference type="CDD" id="cd17535">
    <property type="entry name" value="REC_NarL-like"/>
    <property type="match status" value="1"/>
</dbReference>
<dbReference type="Pfam" id="PF00072">
    <property type="entry name" value="Response_reg"/>
    <property type="match status" value="1"/>
</dbReference>
<dbReference type="InterPro" id="IPR000792">
    <property type="entry name" value="Tscrpt_reg_LuxR_C"/>
</dbReference>
<reference evidence="6 7" key="1">
    <citation type="submission" date="2019-04" db="EMBL/GenBank/DDBJ databases">
        <title>Geobacter oryzae sp. nov., ferric-reducing bacteria isolated from paddy soil.</title>
        <authorList>
            <person name="Xu Z."/>
            <person name="Masuda Y."/>
            <person name="Itoh H."/>
            <person name="Senoo K."/>
        </authorList>
    </citation>
    <scope>NUCLEOTIDE SEQUENCE [LARGE SCALE GENOMIC DNA]</scope>
    <source>
        <strain evidence="6 7">Red111</strain>
    </source>
</reference>
<dbReference type="EMBL" id="SRSC01000001">
    <property type="protein sequence ID" value="TGU74261.1"/>
    <property type="molecule type" value="Genomic_DNA"/>
</dbReference>
<dbReference type="Proteomes" id="UP000306416">
    <property type="component" value="Unassembled WGS sequence"/>
</dbReference>
<dbReference type="SMART" id="SM00421">
    <property type="entry name" value="HTH_LUXR"/>
    <property type="match status" value="1"/>
</dbReference>
<dbReference type="PROSITE" id="PS50110">
    <property type="entry name" value="RESPONSE_REGULATORY"/>
    <property type="match status" value="1"/>
</dbReference>
<evidence type="ECO:0000259" key="4">
    <source>
        <dbReference type="PROSITE" id="PS50043"/>
    </source>
</evidence>
<dbReference type="PROSITE" id="PS50043">
    <property type="entry name" value="HTH_LUXR_2"/>
    <property type="match status" value="1"/>
</dbReference>
<dbReference type="InterPro" id="IPR039420">
    <property type="entry name" value="WalR-like"/>
</dbReference>
<evidence type="ECO:0000313" key="6">
    <source>
        <dbReference type="EMBL" id="TGU74261.1"/>
    </source>
</evidence>
<dbReference type="InterPro" id="IPR058245">
    <property type="entry name" value="NreC/VraR/RcsB-like_REC"/>
</dbReference>
<dbReference type="InterPro" id="IPR016032">
    <property type="entry name" value="Sig_transdc_resp-reg_C-effctor"/>
</dbReference>
<dbReference type="CDD" id="cd06170">
    <property type="entry name" value="LuxR_C_like"/>
    <property type="match status" value="1"/>
</dbReference>
<dbReference type="PANTHER" id="PTHR43214">
    <property type="entry name" value="TWO-COMPONENT RESPONSE REGULATOR"/>
    <property type="match status" value="1"/>
</dbReference>
<keyword evidence="2" id="KW-0238">DNA-binding</keyword>
<dbReference type="InterPro" id="IPR001789">
    <property type="entry name" value="Sig_transdc_resp-reg_receiver"/>
</dbReference>
<feature type="domain" description="HTH luxR-type" evidence="4">
    <location>
        <begin position="145"/>
        <end position="210"/>
    </location>
</feature>
<dbReference type="Gene3D" id="3.40.50.2300">
    <property type="match status" value="1"/>
</dbReference>
<evidence type="ECO:0000256" key="2">
    <source>
        <dbReference type="ARBA" id="ARBA00023125"/>
    </source>
</evidence>
<evidence type="ECO:0000313" key="7">
    <source>
        <dbReference type="Proteomes" id="UP000306416"/>
    </source>
</evidence>